<evidence type="ECO:0000256" key="4">
    <source>
        <dbReference type="RuleBase" id="RU003939"/>
    </source>
</evidence>
<evidence type="ECO:0000256" key="3">
    <source>
        <dbReference type="ARBA" id="ARBA00023125"/>
    </source>
</evidence>
<keyword evidence="6" id="KW-1185">Reference proteome</keyword>
<dbReference type="PANTHER" id="PTHR33175">
    <property type="entry name" value="DNA-BINDING PROTEIN HU"/>
    <property type="match status" value="1"/>
</dbReference>
<dbReference type="EMBL" id="BKCF01000002">
    <property type="protein sequence ID" value="GEQ86009.1"/>
    <property type="molecule type" value="Genomic_DNA"/>
</dbReference>
<dbReference type="GO" id="GO:0030261">
    <property type="term" value="P:chromosome condensation"/>
    <property type="evidence" value="ECO:0007669"/>
    <property type="project" value="UniProtKB-KW"/>
</dbReference>
<reference evidence="5 6" key="1">
    <citation type="submission" date="2019-08" db="EMBL/GenBank/DDBJ databases">
        <title>Ulvibacter marinistellae sp. nov., isolated from a starfish, Patiria pectinifera.</title>
        <authorList>
            <person name="Kawano K."/>
            <person name="Ushijima N."/>
            <person name="Kihara M."/>
            <person name="Itoh H."/>
        </authorList>
    </citation>
    <scope>NUCLEOTIDE SEQUENCE [LARGE SCALE GENOMIC DNA]</scope>
    <source>
        <strain evidence="5 6">KK4</strain>
    </source>
</reference>
<sequence>MNKSDLIDAMAEDAGVTKAAAKKALESFLGNVQGSLKKGNRVSLVGFGSWSVSKRAAREGRNPQTGKTIKIAAKNVVKFKAGSDLQSSVN</sequence>
<dbReference type="Proteomes" id="UP000326994">
    <property type="component" value="Unassembled WGS sequence"/>
</dbReference>
<evidence type="ECO:0000256" key="2">
    <source>
        <dbReference type="ARBA" id="ARBA00023067"/>
    </source>
</evidence>
<dbReference type="InterPro" id="IPR000119">
    <property type="entry name" value="Hist_DNA-bd"/>
</dbReference>
<dbReference type="PRINTS" id="PR01727">
    <property type="entry name" value="DNABINDINGHU"/>
</dbReference>
<comment type="caution">
    <text evidence="5">The sequence shown here is derived from an EMBL/GenBank/DDBJ whole genome shotgun (WGS) entry which is preliminary data.</text>
</comment>
<gene>
    <name evidence="5" type="primary">hupB</name>
    <name evidence="5" type="ORF">ULMS_15170</name>
</gene>
<dbReference type="OrthoDB" id="9799835at2"/>
<dbReference type="GO" id="GO:0005829">
    <property type="term" value="C:cytosol"/>
    <property type="evidence" value="ECO:0007669"/>
    <property type="project" value="TreeGrafter"/>
</dbReference>
<dbReference type="CDD" id="cd13831">
    <property type="entry name" value="HU"/>
    <property type="match status" value="1"/>
</dbReference>
<dbReference type="GO" id="GO:0003677">
    <property type="term" value="F:DNA binding"/>
    <property type="evidence" value="ECO:0007669"/>
    <property type="project" value="UniProtKB-KW"/>
</dbReference>
<name>A0A5J4G0J0_9FLAO</name>
<dbReference type="Gene3D" id="4.10.520.10">
    <property type="entry name" value="IHF-like DNA-binding proteins"/>
    <property type="match status" value="1"/>
</dbReference>
<dbReference type="SMART" id="SM00411">
    <property type="entry name" value="BHL"/>
    <property type="match status" value="1"/>
</dbReference>
<accession>A0A5J4G0J0</accession>
<organism evidence="5 6">
    <name type="scientific">Patiriisocius marinistellae</name>
    <dbReference type="NCBI Taxonomy" id="2494560"/>
    <lineage>
        <taxon>Bacteria</taxon>
        <taxon>Pseudomonadati</taxon>
        <taxon>Bacteroidota</taxon>
        <taxon>Flavobacteriia</taxon>
        <taxon>Flavobacteriales</taxon>
        <taxon>Flavobacteriaceae</taxon>
        <taxon>Patiriisocius</taxon>
    </lineage>
</organism>
<dbReference type="RefSeq" id="WP_151673570.1">
    <property type="nucleotide sequence ID" value="NZ_BKCF01000002.1"/>
</dbReference>
<protein>
    <submittedName>
        <fullName evidence="5">DNA-binding protein</fullName>
    </submittedName>
</protein>
<evidence type="ECO:0000313" key="6">
    <source>
        <dbReference type="Proteomes" id="UP000326994"/>
    </source>
</evidence>
<dbReference type="Pfam" id="PF00216">
    <property type="entry name" value="Bac_DNA_binding"/>
    <property type="match status" value="1"/>
</dbReference>
<keyword evidence="2" id="KW-0226">DNA condensation</keyword>
<dbReference type="AlphaFoldDB" id="A0A5J4G0J0"/>
<comment type="similarity">
    <text evidence="1 4">Belongs to the bacterial histone-like protein family.</text>
</comment>
<evidence type="ECO:0000256" key="1">
    <source>
        <dbReference type="ARBA" id="ARBA00010529"/>
    </source>
</evidence>
<dbReference type="PANTHER" id="PTHR33175:SF3">
    <property type="entry name" value="DNA-BINDING PROTEIN HU-BETA"/>
    <property type="match status" value="1"/>
</dbReference>
<dbReference type="SUPFAM" id="SSF47729">
    <property type="entry name" value="IHF-like DNA-binding proteins"/>
    <property type="match status" value="1"/>
</dbReference>
<keyword evidence="3 5" id="KW-0238">DNA-binding</keyword>
<proteinExistence type="inferred from homology"/>
<dbReference type="InterPro" id="IPR010992">
    <property type="entry name" value="IHF-like_DNA-bd_dom_sf"/>
</dbReference>
<evidence type="ECO:0000313" key="5">
    <source>
        <dbReference type="EMBL" id="GEQ86009.1"/>
    </source>
</evidence>
<dbReference type="GO" id="GO:0030527">
    <property type="term" value="F:structural constituent of chromatin"/>
    <property type="evidence" value="ECO:0007669"/>
    <property type="project" value="InterPro"/>
</dbReference>